<dbReference type="Proteomes" id="UP000625079">
    <property type="component" value="Unassembled WGS sequence"/>
</dbReference>
<gene>
    <name evidence="2" type="ORF">GCM10010987_36860</name>
    <name evidence="3" type="ORF">XH86_39370</name>
</gene>
<dbReference type="GO" id="GO:0017168">
    <property type="term" value="F:5-oxoprolinase (ATP-hydrolyzing) activity"/>
    <property type="evidence" value="ECO:0007669"/>
    <property type="project" value="TreeGrafter"/>
</dbReference>
<dbReference type="PANTHER" id="PTHR11365">
    <property type="entry name" value="5-OXOPROLINASE RELATED"/>
    <property type="match status" value="1"/>
</dbReference>
<protein>
    <submittedName>
        <fullName evidence="2 3">Hydantoinase</fullName>
    </submittedName>
</protein>
<dbReference type="EMBL" id="CP030058">
    <property type="protein sequence ID" value="QOZ64699.1"/>
    <property type="molecule type" value="Genomic_DNA"/>
</dbReference>
<organism evidence="2 5">
    <name type="scientific">Bradyrhizobium guangdongense</name>
    <dbReference type="NCBI Taxonomy" id="1325090"/>
    <lineage>
        <taxon>Bacteria</taxon>
        <taxon>Pseudomonadati</taxon>
        <taxon>Pseudomonadota</taxon>
        <taxon>Alphaproteobacteria</taxon>
        <taxon>Hyphomicrobiales</taxon>
        <taxon>Nitrobacteraceae</taxon>
        <taxon>Bradyrhizobium</taxon>
    </lineage>
</organism>
<dbReference type="InterPro" id="IPR003692">
    <property type="entry name" value="Hydantoinase_B"/>
</dbReference>
<name>A0A410VIK7_9BRAD</name>
<evidence type="ECO:0000313" key="4">
    <source>
        <dbReference type="Proteomes" id="UP000593880"/>
    </source>
</evidence>
<dbReference type="Proteomes" id="UP000593880">
    <property type="component" value="Plasmid unnamed"/>
</dbReference>
<dbReference type="PANTHER" id="PTHR11365:SF23">
    <property type="entry name" value="HYPOTHETICAL 5-OXOPROLINASE (EUROFUNG)-RELATED"/>
    <property type="match status" value="1"/>
</dbReference>
<proteinExistence type="predicted"/>
<dbReference type="OrthoDB" id="9761586at2"/>
<evidence type="ECO:0000313" key="3">
    <source>
        <dbReference type="EMBL" id="QOZ64699.1"/>
    </source>
</evidence>
<evidence type="ECO:0000259" key="1">
    <source>
        <dbReference type="Pfam" id="PF02538"/>
    </source>
</evidence>
<sequence>MSAKELDPITLDIMWGRLIAAVNEQAAALMRSSFTSIVRDAEDLSACVFDRRGRMVAQSVTGSPGHINSMATGMEHILKTFPLDTLQPGDVIITNDPWITVSQLHDITIATPVFHNGRVVALFANCCHALDIGGRGLSCDARSVYEEGLFIPIMKLHSKGEPVEAVYRLIAANVRTPDEVIGDIHAQITANEVGAKQLKSFLEEFDLADIEGVADAIVARTERAMRAAITALPNGSHPFKITIDGFDKPIEIQAKVTIKDDEVIVDYEGSSSTVDLGINVGFNYTVAYTTYGVKCAIAPDVPNNAGSFTPIRTIAAVGSILNAQHPAAVAGRHTVGHFLPSAIMGALSGILPDKVMAPGADSLWNTHISGFDKRDNQFFSYTWFSTGGTGALKGLDGLSATSYPSGVAGVPVEIIEALTPLVVRQRALRPDSGGAGEHRGGLGQTMEVEVLTEKPYLFSGMYDRCHYPAPGLYDGKSGATGSIASSNGEEVRPKLSRMLPPDTVLTLSLPGGGGFGDVKRRDREAILNDVLDGYVTPEAAKRDYGFEYTPPHK</sequence>
<keyword evidence="4" id="KW-1185">Reference proteome</keyword>
<evidence type="ECO:0000313" key="2">
    <source>
        <dbReference type="EMBL" id="GGI25931.1"/>
    </source>
</evidence>
<reference evidence="3 4" key="2">
    <citation type="submission" date="2018-06" db="EMBL/GenBank/DDBJ databases">
        <title>Comparative genomics of rhizobia nodulating Arachis hypogaea in China.</title>
        <authorList>
            <person name="Li Y."/>
        </authorList>
    </citation>
    <scope>NUCLEOTIDE SEQUENCE [LARGE SCALE GENOMIC DNA]</scope>
    <source>
        <strain evidence="3 4">CCBAU 51658</strain>
        <plasmid evidence="3 4">unnamed</plasmid>
    </source>
</reference>
<dbReference type="AlphaFoldDB" id="A0A410VIK7"/>
<feature type="domain" description="Hydantoinase B/oxoprolinase" evidence="1">
    <location>
        <begin position="7"/>
        <end position="517"/>
    </location>
</feature>
<dbReference type="RefSeq" id="WP_128955152.1">
    <property type="nucleotide sequence ID" value="NZ_BMHC01000007.1"/>
</dbReference>
<dbReference type="GO" id="GO:0006749">
    <property type="term" value="P:glutathione metabolic process"/>
    <property type="evidence" value="ECO:0007669"/>
    <property type="project" value="TreeGrafter"/>
</dbReference>
<evidence type="ECO:0000313" key="5">
    <source>
        <dbReference type="Proteomes" id="UP000625079"/>
    </source>
</evidence>
<dbReference type="InterPro" id="IPR045079">
    <property type="entry name" value="Oxoprolinase-like"/>
</dbReference>
<keyword evidence="3" id="KW-0614">Plasmid</keyword>
<reference evidence="2" key="3">
    <citation type="submission" date="2022-12" db="EMBL/GenBank/DDBJ databases">
        <authorList>
            <person name="Sun Q."/>
            <person name="Zhou Y."/>
        </authorList>
    </citation>
    <scope>NUCLEOTIDE SEQUENCE</scope>
    <source>
        <strain evidence="2">CGMCC 1.15034</strain>
    </source>
</reference>
<dbReference type="Pfam" id="PF02538">
    <property type="entry name" value="Hydantoinase_B"/>
    <property type="match status" value="1"/>
</dbReference>
<dbReference type="GO" id="GO:0005829">
    <property type="term" value="C:cytosol"/>
    <property type="evidence" value="ECO:0007669"/>
    <property type="project" value="TreeGrafter"/>
</dbReference>
<dbReference type="EMBL" id="BMHC01000007">
    <property type="protein sequence ID" value="GGI25931.1"/>
    <property type="molecule type" value="Genomic_DNA"/>
</dbReference>
<geneLocation type="plasmid" evidence="3 4">
    <name>unnamed</name>
</geneLocation>
<accession>A0A410VIK7</accession>
<reference evidence="2" key="1">
    <citation type="journal article" date="2014" name="Int. J. Syst. Evol. Microbiol.">
        <title>Complete genome sequence of Corynebacterium casei LMG S-19264T (=DSM 44701T), isolated from a smear-ripened cheese.</title>
        <authorList>
            <consortium name="US DOE Joint Genome Institute (JGI-PGF)"/>
            <person name="Walter F."/>
            <person name="Albersmeier A."/>
            <person name="Kalinowski J."/>
            <person name="Ruckert C."/>
        </authorList>
    </citation>
    <scope>NUCLEOTIDE SEQUENCE</scope>
    <source>
        <strain evidence="2">CGMCC 1.15034</strain>
    </source>
</reference>